<dbReference type="AlphaFoldDB" id="W4VEZ0"/>
<feature type="transmembrane region" description="Helical" evidence="1">
    <location>
        <begin position="26"/>
        <end position="46"/>
    </location>
</feature>
<name>W4VEZ0_9BACI</name>
<gene>
    <name evidence="2" type="ORF">JCM21714_733</name>
</gene>
<evidence type="ECO:0000313" key="3">
    <source>
        <dbReference type="Proteomes" id="UP000019102"/>
    </source>
</evidence>
<dbReference type="eggNOG" id="COG0109">
    <property type="taxonomic scope" value="Bacteria"/>
</dbReference>
<proteinExistence type="predicted"/>
<evidence type="ECO:0000313" key="2">
    <source>
        <dbReference type="EMBL" id="GAE91777.1"/>
    </source>
</evidence>
<sequence>MLNIGWLALAIKGFFVKNEFKWANHMFIYSLLYLTIIFFLMIIITLPNNLL</sequence>
<reference evidence="2 3" key="1">
    <citation type="journal article" date="2014" name="Genome Announc.">
        <title>Draft Genome Sequence of the Boron-Tolerant and Moderately Halotolerant Bacterium Gracilibacillus boraciitolerans JCM 21714T.</title>
        <authorList>
            <person name="Ahmed I."/>
            <person name="Oshima K."/>
            <person name="Suda W."/>
            <person name="Kitamura K."/>
            <person name="Iida T."/>
            <person name="Ohmori Y."/>
            <person name="Fujiwara T."/>
            <person name="Hattori M."/>
            <person name="Ohkuma M."/>
        </authorList>
    </citation>
    <scope>NUCLEOTIDE SEQUENCE [LARGE SCALE GENOMIC DNA]</scope>
    <source>
        <strain evidence="2 3">JCM 21714</strain>
    </source>
</reference>
<organism evidence="2 3">
    <name type="scientific">Gracilibacillus boraciitolerans JCM 21714</name>
    <dbReference type="NCBI Taxonomy" id="1298598"/>
    <lineage>
        <taxon>Bacteria</taxon>
        <taxon>Bacillati</taxon>
        <taxon>Bacillota</taxon>
        <taxon>Bacilli</taxon>
        <taxon>Bacillales</taxon>
        <taxon>Bacillaceae</taxon>
        <taxon>Gracilibacillus</taxon>
    </lineage>
</organism>
<accession>W4VEZ0</accession>
<comment type="caution">
    <text evidence="2">The sequence shown here is derived from an EMBL/GenBank/DDBJ whole genome shotgun (WGS) entry which is preliminary data.</text>
</comment>
<keyword evidence="1" id="KW-0812">Transmembrane</keyword>
<evidence type="ECO:0000256" key="1">
    <source>
        <dbReference type="SAM" id="Phobius"/>
    </source>
</evidence>
<keyword evidence="3" id="KW-1185">Reference proteome</keyword>
<keyword evidence="1" id="KW-1133">Transmembrane helix</keyword>
<dbReference type="Proteomes" id="UP000019102">
    <property type="component" value="Unassembled WGS sequence"/>
</dbReference>
<protein>
    <submittedName>
        <fullName evidence="2">Uncharacterized protein</fullName>
    </submittedName>
</protein>
<keyword evidence="1" id="KW-0472">Membrane</keyword>
<dbReference type="STRING" id="1298598.JCM21714_733"/>
<dbReference type="EMBL" id="BAVS01000001">
    <property type="protein sequence ID" value="GAE91777.1"/>
    <property type="molecule type" value="Genomic_DNA"/>
</dbReference>